<dbReference type="InterPro" id="IPR035437">
    <property type="entry name" value="SNase_OB-fold_sf"/>
</dbReference>
<dbReference type="EMBL" id="JAPEVI010000003">
    <property type="protein sequence ID" value="MCX2723653.1"/>
    <property type="molecule type" value="Genomic_DNA"/>
</dbReference>
<dbReference type="Gene3D" id="2.40.50.90">
    <property type="match status" value="1"/>
</dbReference>
<feature type="compositionally biased region" description="Polar residues" evidence="1">
    <location>
        <begin position="46"/>
        <end position="55"/>
    </location>
</feature>
<dbReference type="SMART" id="SM00318">
    <property type="entry name" value="SNc"/>
    <property type="match status" value="1"/>
</dbReference>
<evidence type="ECO:0000256" key="1">
    <source>
        <dbReference type="SAM" id="MobiDB-lite"/>
    </source>
</evidence>
<feature type="compositionally biased region" description="Low complexity" evidence="1">
    <location>
        <begin position="34"/>
        <end position="45"/>
    </location>
</feature>
<dbReference type="SUPFAM" id="SSF50199">
    <property type="entry name" value="Staphylococcal nuclease"/>
    <property type="match status" value="1"/>
</dbReference>
<evidence type="ECO:0000313" key="4">
    <source>
        <dbReference type="Proteomes" id="UP001300261"/>
    </source>
</evidence>
<feature type="region of interest" description="Disordered" evidence="1">
    <location>
        <begin position="34"/>
        <end position="56"/>
    </location>
</feature>
<dbReference type="RefSeq" id="WP_265963422.1">
    <property type="nucleotide sequence ID" value="NZ_JAPEVI010000003.1"/>
</dbReference>
<sequence length="287" mass="30966">MKFRPFLVPAIMLTVTGGLLAWLLLAEPPEVDDAQSAASAPQDSSIATTDITDQDASAVPLPQDIRDVSPEGVSAPQVTGTLTRIDPSKRYLELRNPPAEEIGDGPIELTRVQVLDGGRIRTDKLTVTLAHIQPLQPDETCVSKLGGQWPCGARARTFLRGLIRHLKVSCEMTEELGPGHIRGTCSRGNIDLGERMVRYGWADPAPDAPPRYANLAQTAREKTLGKWQSELVATLPEVNSDYDTGVELPGLKDLVPEIVEWSLQADPEEAGQVSAPANPDNASGQLQ</sequence>
<keyword evidence="4" id="KW-1185">Reference proteome</keyword>
<reference evidence="3 4" key="1">
    <citation type="journal article" date="2016" name="Int. J. Syst. Evol. Microbiol.">
        <title>Labrenzia salina sp. nov., isolated from the rhizosphere of the halophyte Arthrocnemum macrostachyum.</title>
        <authorList>
            <person name="Camacho M."/>
            <person name="Redondo-Gomez S."/>
            <person name="Rodriguez-Llorente I."/>
            <person name="Rohde M."/>
            <person name="Sproer C."/>
            <person name="Schumann P."/>
            <person name="Klenk H.P."/>
            <person name="Montero-Calasanz M.D.C."/>
        </authorList>
    </citation>
    <scope>NUCLEOTIDE SEQUENCE [LARGE SCALE GENOMIC DNA]</scope>
    <source>
        <strain evidence="3 4">DSM 29163</strain>
    </source>
</reference>
<name>A0ABT3R3L4_9HYPH</name>
<evidence type="ECO:0000313" key="3">
    <source>
        <dbReference type="EMBL" id="MCX2723653.1"/>
    </source>
</evidence>
<proteinExistence type="predicted"/>
<feature type="domain" description="TNase-like" evidence="2">
    <location>
        <begin position="105"/>
        <end position="229"/>
    </location>
</feature>
<feature type="region of interest" description="Disordered" evidence="1">
    <location>
        <begin position="265"/>
        <end position="287"/>
    </location>
</feature>
<protein>
    <submittedName>
        <fullName evidence="3">Thermonuclease family protein</fullName>
    </submittedName>
</protein>
<dbReference type="Proteomes" id="UP001300261">
    <property type="component" value="Unassembled WGS sequence"/>
</dbReference>
<organism evidence="3 4">
    <name type="scientific">Roseibium salinum</name>
    <dbReference type="NCBI Taxonomy" id="1604349"/>
    <lineage>
        <taxon>Bacteria</taxon>
        <taxon>Pseudomonadati</taxon>
        <taxon>Pseudomonadota</taxon>
        <taxon>Alphaproteobacteria</taxon>
        <taxon>Hyphomicrobiales</taxon>
        <taxon>Stappiaceae</taxon>
        <taxon>Roseibium</taxon>
    </lineage>
</organism>
<comment type="caution">
    <text evidence="3">The sequence shown here is derived from an EMBL/GenBank/DDBJ whole genome shotgun (WGS) entry which is preliminary data.</text>
</comment>
<dbReference type="InterPro" id="IPR016071">
    <property type="entry name" value="Staphylococal_nuclease_OB-fold"/>
</dbReference>
<evidence type="ECO:0000259" key="2">
    <source>
        <dbReference type="SMART" id="SM00318"/>
    </source>
</evidence>
<accession>A0ABT3R3L4</accession>
<gene>
    <name evidence="3" type="ORF">ON753_14950</name>
</gene>